<feature type="compositionally biased region" description="Basic and acidic residues" evidence="1">
    <location>
        <begin position="1"/>
        <end position="23"/>
    </location>
</feature>
<reference evidence="3" key="1">
    <citation type="journal article" date="2019" name="Int. J. Syst. Evol. Microbiol.">
        <title>The Global Catalogue of Microorganisms (GCM) 10K type strain sequencing project: providing services to taxonomists for standard genome sequencing and annotation.</title>
        <authorList>
            <consortium name="The Broad Institute Genomics Platform"/>
            <consortium name="The Broad Institute Genome Sequencing Center for Infectious Disease"/>
            <person name="Wu L."/>
            <person name="Ma J."/>
        </authorList>
    </citation>
    <scope>NUCLEOTIDE SEQUENCE [LARGE SCALE GENOMIC DNA]</scope>
    <source>
        <strain evidence="3">JCM 16904</strain>
    </source>
</reference>
<feature type="region of interest" description="Disordered" evidence="1">
    <location>
        <begin position="57"/>
        <end position="79"/>
    </location>
</feature>
<organism evidence="2 3">
    <name type="scientific">Nonomuraea antimicrobica</name>
    <dbReference type="NCBI Taxonomy" id="561173"/>
    <lineage>
        <taxon>Bacteria</taxon>
        <taxon>Bacillati</taxon>
        <taxon>Actinomycetota</taxon>
        <taxon>Actinomycetes</taxon>
        <taxon>Streptosporangiales</taxon>
        <taxon>Streptosporangiaceae</taxon>
        <taxon>Nonomuraea</taxon>
    </lineage>
</organism>
<evidence type="ECO:0000313" key="2">
    <source>
        <dbReference type="EMBL" id="GAA3654403.1"/>
    </source>
</evidence>
<proteinExistence type="predicted"/>
<protein>
    <submittedName>
        <fullName evidence="2">Uncharacterized protein</fullName>
    </submittedName>
</protein>
<name>A0ABP7BBU5_9ACTN</name>
<dbReference type="Proteomes" id="UP001500902">
    <property type="component" value="Unassembled WGS sequence"/>
</dbReference>
<evidence type="ECO:0000313" key="3">
    <source>
        <dbReference type="Proteomes" id="UP001500902"/>
    </source>
</evidence>
<gene>
    <name evidence="2" type="ORF">GCM10022224_016670</name>
</gene>
<sequence>MRAVGDHVRDGHRAEVALERTGPDRPGPQPCHVPCPLSGHHRLLAYAATEITEAQLDRPHPCPADRPVQDLTAQREILA</sequence>
<dbReference type="EMBL" id="BAAAZP010000027">
    <property type="protein sequence ID" value="GAA3654403.1"/>
    <property type="molecule type" value="Genomic_DNA"/>
</dbReference>
<keyword evidence="3" id="KW-1185">Reference proteome</keyword>
<comment type="caution">
    <text evidence="2">The sequence shown here is derived from an EMBL/GenBank/DDBJ whole genome shotgun (WGS) entry which is preliminary data.</text>
</comment>
<evidence type="ECO:0000256" key="1">
    <source>
        <dbReference type="SAM" id="MobiDB-lite"/>
    </source>
</evidence>
<feature type="region of interest" description="Disordered" evidence="1">
    <location>
        <begin position="1"/>
        <end position="32"/>
    </location>
</feature>
<accession>A0ABP7BBU5</accession>